<dbReference type="SFLD" id="SFLDG01135">
    <property type="entry name" value="C1.5.6:_HAD__Beta-PGM__Phospha"/>
    <property type="match status" value="1"/>
</dbReference>
<proteinExistence type="predicted"/>
<dbReference type="PANTHER" id="PTHR43434:SF19">
    <property type="entry name" value="PHOSPHONOACETALDEHYDE HYDROLASE"/>
    <property type="match status" value="1"/>
</dbReference>
<dbReference type="InterPro" id="IPR023214">
    <property type="entry name" value="HAD_sf"/>
</dbReference>
<accession>A0ABT6RF82</accession>
<dbReference type="NCBIfam" id="TIGR01549">
    <property type="entry name" value="HAD-SF-IA-v1"/>
    <property type="match status" value="1"/>
</dbReference>
<dbReference type="EMBL" id="JASBRG010000007">
    <property type="protein sequence ID" value="MDI3321232.1"/>
    <property type="molecule type" value="Genomic_DNA"/>
</dbReference>
<dbReference type="SFLD" id="SFLDG01129">
    <property type="entry name" value="C1.5:_HAD__Beta-PGM__Phosphata"/>
    <property type="match status" value="1"/>
</dbReference>
<comment type="caution">
    <text evidence="1">The sequence shown here is derived from an EMBL/GenBank/DDBJ whole genome shotgun (WGS) entry which is preliminary data.</text>
</comment>
<dbReference type="GO" id="GO:0016787">
    <property type="term" value="F:hydrolase activity"/>
    <property type="evidence" value="ECO:0007669"/>
    <property type="project" value="UniProtKB-KW"/>
</dbReference>
<dbReference type="Gene3D" id="3.40.50.1000">
    <property type="entry name" value="HAD superfamily/HAD-like"/>
    <property type="match status" value="1"/>
</dbReference>
<sequence length="230" mass="25616">MIRMVVFDMAGTTVNEDNIVYKTLQKAISEKGYDFSLDKVLAQGAGKEKLEAIKSILAAYAQNHDEILAGEIYGRFMVMLEEAYGTHKVFPQQNADQLFQSLREKNILVVLNTGYSNETAVSLIEKIGWKEGEDFDGLITATDVQNNRPNPDMILLAMQKFNIADAEEVVKVGDSIIDIEEGRNAGCSMNIGITTGAHTYDQLLTANPDYIIDDLLDLLPILEMNIEMQM</sequence>
<dbReference type="InterPro" id="IPR036412">
    <property type="entry name" value="HAD-like_sf"/>
</dbReference>
<protein>
    <submittedName>
        <fullName evidence="1">HAD-IA family hydrolase</fullName>
    </submittedName>
</protein>
<keyword evidence="2" id="KW-1185">Reference proteome</keyword>
<dbReference type="Pfam" id="PF13419">
    <property type="entry name" value="HAD_2"/>
    <property type="match status" value="1"/>
</dbReference>
<evidence type="ECO:0000313" key="1">
    <source>
        <dbReference type="EMBL" id="MDI3321232.1"/>
    </source>
</evidence>
<keyword evidence="1" id="KW-0378">Hydrolase</keyword>
<gene>
    <name evidence="1" type="ORF">QJ048_15665</name>
</gene>
<dbReference type="SFLD" id="SFLDS00003">
    <property type="entry name" value="Haloacid_Dehalogenase"/>
    <property type="match status" value="1"/>
</dbReference>
<dbReference type="RefSeq" id="WP_282335342.1">
    <property type="nucleotide sequence ID" value="NZ_JASBRG010000007.1"/>
</dbReference>
<dbReference type="Gene3D" id="1.10.150.240">
    <property type="entry name" value="Putative phosphatase, domain 2"/>
    <property type="match status" value="1"/>
</dbReference>
<dbReference type="PANTHER" id="PTHR43434">
    <property type="entry name" value="PHOSPHOGLYCOLATE PHOSPHATASE"/>
    <property type="match status" value="1"/>
</dbReference>
<name>A0ABT6RF82_9BACT</name>
<evidence type="ECO:0000313" key="2">
    <source>
        <dbReference type="Proteomes" id="UP001226434"/>
    </source>
</evidence>
<dbReference type="InterPro" id="IPR050155">
    <property type="entry name" value="HAD-like_hydrolase_sf"/>
</dbReference>
<dbReference type="Proteomes" id="UP001226434">
    <property type="component" value="Unassembled WGS sequence"/>
</dbReference>
<dbReference type="InterPro" id="IPR041492">
    <property type="entry name" value="HAD_2"/>
</dbReference>
<reference evidence="1 2" key="1">
    <citation type="submission" date="2023-05" db="EMBL/GenBank/DDBJ databases">
        <title>Genome sequence of Pinibacter sp. MAH-24.</title>
        <authorList>
            <person name="Huq M.A."/>
        </authorList>
    </citation>
    <scope>NUCLEOTIDE SEQUENCE [LARGE SCALE GENOMIC DNA]</scope>
    <source>
        <strain evidence="1 2">MAH-24</strain>
    </source>
</reference>
<dbReference type="SUPFAM" id="SSF56784">
    <property type="entry name" value="HAD-like"/>
    <property type="match status" value="1"/>
</dbReference>
<organism evidence="1 2">
    <name type="scientific">Pinibacter soli</name>
    <dbReference type="NCBI Taxonomy" id="3044211"/>
    <lineage>
        <taxon>Bacteria</taxon>
        <taxon>Pseudomonadati</taxon>
        <taxon>Bacteroidota</taxon>
        <taxon>Chitinophagia</taxon>
        <taxon>Chitinophagales</taxon>
        <taxon>Chitinophagaceae</taxon>
        <taxon>Pinibacter</taxon>
    </lineage>
</organism>
<dbReference type="InterPro" id="IPR023198">
    <property type="entry name" value="PGP-like_dom2"/>
</dbReference>
<dbReference type="InterPro" id="IPR006439">
    <property type="entry name" value="HAD-SF_hydro_IA"/>
</dbReference>